<keyword evidence="5" id="KW-1185">Reference proteome</keyword>
<dbReference type="InterPro" id="IPR002051">
    <property type="entry name" value="Haem_Oase"/>
</dbReference>
<dbReference type="EMBL" id="ML121527">
    <property type="protein sequence ID" value="RPB29904.1"/>
    <property type="molecule type" value="Genomic_DNA"/>
</dbReference>
<keyword evidence="1" id="KW-0349">Heme</keyword>
<dbReference type="OrthoDB" id="652091at2759"/>
<protein>
    <submittedName>
        <fullName evidence="4">Heme oxygenase-like protein</fullName>
    </submittedName>
</protein>
<dbReference type="InterPro" id="IPR016053">
    <property type="entry name" value="Haem_Oase-like"/>
</dbReference>
<keyword evidence="2" id="KW-0479">Metal-binding</keyword>
<dbReference type="STRING" id="1051890.A0A3N4M438"/>
<dbReference type="Proteomes" id="UP000267821">
    <property type="component" value="Unassembled WGS sequence"/>
</dbReference>
<proteinExistence type="predicted"/>
<evidence type="ECO:0000313" key="4">
    <source>
        <dbReference type="EMBL" id="RPB29904.1"/>
    </source>
</evidence>
<evidence type="ECO:0000256" key="3">
    <source>
        <dbReference type="ARBA" id="ARBA00023004"/>
    </source>
</evidence>
<accession>A0A3N4M438</accession>
<dbReference type="FunCoup" id="A0A3N4M438">
    <property type="interactions" value="52"/>
</dbReference>
<name>A0A3N4M438_9PEZI</name>
<dbReference type="Pfam" id="PF01126">
    <property type="entry name" value="Heme_oxygenase"/>
    <property type="match status" value="1"/>
</dbReference>
<reference evidence="4 5" key="1">
    <citation type="journal article" date="2018" name="Nat. Ecol. Evol.">
        <title>Pezizomycetes genomes reveal the molecular basis of ectomycorrhizal truffle lifestyle.</title>
        <authorList>
            <person name="Murat C."/>
            <person name="Payen T."/>
            <person name="Noel B."/>
            <person name="Kuo A."/>
            <person name="Morin E."/>
            <person name="Chen J."/>
            <person name="Kohler A."/>
            <person name="Krizsan K."/>
            <person name="Balestrini R."/>
            <person name="Da Silva C."/>
            <person name="Montanini B."/>
            <person name="Hainaut M."/>
            <person name="Levati E."/>
            <person name="Barry K.W."/>
            <person name="Belfiori B."/>
            <person name="Cichocki N."/>
            <person name="Clum A."/>
            <person name="Dockter R.B."/>
            <person name="Fauchery L."/>
            <person name="Guy J."/>
            <person name="Iotti M."/>
            <person name="Le Tacon F."/>
            <person name="Lindquist E.A."/>
            <person name="Lipzen A."/>
            <person name="Malagnac F."/>
            <person name="Mello A."/>
            <person name="Molinier V."/>
            <person name="Miyauchi S."/>
            <person name="Poulain J."/>
            <person name="Riccioni C."/>
            <person name="Rubini A."/>
            <person name="Sitrit Y."/>
            <person name="Splivallo R."/>
            <person name="Traeger S."/>
            <person name="Wang M."/>
            <person name="Zifcakova L."/>
            <person name="Wipf D."/>
            <person name="Zambonelli A."/>
            <person name="Paolocci F."/>
            <person name="Nowrousian M."/>
            <person name="Ottonello S."/>
            <person name="Baldrian P."/>
            <person name="Spatafora J.W."/>
            <person name="Henrissat B."/>
            <person name="Nagy L.G."/>
            <person name="Aury J.M."/>
            <person name="Wincker P."/>
            <person name="Grigoriev I.V."/>
            <person name="Bonfante P."/>
            <person name="Martin F.M."/>
        </authorList>
    </citation>
    <scope>NUCLEOTIDE SEQUENCE [LARGE SCALE GENOMIC DNA]</scope>
    <source>
        <strain evidence="4 5">ATCC MYA-4762</strain>
    </source>
</reference>
<evidence type="ECO:0000313" key="5">
    <source>
        <dbReference type="Proteomes" id="UP000267821"/>
    </source>
</evidence>
<organism evidence="4 5">
    <name type="scientific">Terfezia boudieri ATCC MYA-4762</name>
    <dbReference type="NCBI Taxonomy" id="1051890"/>
    <lineage>
        <taxon>Eukaryota</taxon>
        <taxon>Fungi</taxon>
        <taxon>Dikarya</taxon>
        <taxon>Ascomycota</taxon>
        <taxon>Pezizomycotina</taxon>
        <taxon>Pezizomycetes</taxon>
        <taxon>Pezizales</taxon>
        <taxon>Pezizaceae</taxon>
        <taxon>Terfezia</taxon>
    </lineage>
</organism>
<dbReference type="GO" id="GO:0004392">
    <property type="term" value="F:heme oxygenase (decyclizing) activity"/>
    <property type="evidence" value="ECO:0007669"/>
    <property type="project" value="InterPro"/>
</dbReference>
<dbReference type="PANTHER" id="PTHR10720">
    <property type="entry name" value="HEME OXYGENASE"/>
    <property type="match status" value="1"/>
</dbReference>
<dbReference type="GO" id="GO:0006788">
    <property type="term" value="P:heme oxidation"/>
    <property type="evidence" value="ECO:0007669"/>
    <property type="project" value="InterPro"/>
</dbReference>
<keyword evidence="3" id="KW-0408">Iron</keyword>
<dbReference type="Gene3D" id="1.20.910.10">
    <property type="entry name" value="Heme oxygenase-like"/>
    <property type="match status" value="1"/>
</dbReference>
<dbReference type="InterPro" id="IPR016084">
    <property type="entry name" value="Haem_Oase-like_multi-hlx"/>
</dbReference>
<dbReference type="AlphaFoldDB" id="A0A3N4M438"/>
<evidence type="ECO:0000256" key="2">
    <source>
        <dbReference type="ARBA" id="ARBA00022723"/>
    </source>
</evidence>
<dbReference type="InParanoid" id="A0A3N4M438"/>
<dbReference type="CDD" id="cd19165">
    <property type="entry name" value="HemeO"/>
    <property type="match status" value="1"/>
</dbReference>
<gene>
    <name evidence="4" type="ORF">L211DRAFT_864444</name>
</gene>
<dbReference type="SUPFAM" id="SSF48613">
    <property type="entry name" value="Heme oxygenase-like"/>
    <property type="match status" value="1"/>
</dbReference>
<sequence>MFIQYCTSTPGVLTPGSKIDPEVHIGRATRRWVLRILGYQWTPKAGAEWLSGVPVALWRTVGGSYNQTTSGVPFSLELADCERAPCPSFLVAFSPVHSPCPLSGSGVLATAVVLFAPGNPTTMSAEPAPAHHAGRKPDLNPSKLSIEINRSTRDVHDSINKIIMVRVGLGLRDVRNFREGILSFFYIYKTFEEEWSRLLTNPPQTISARKLHILRTLHTPLLLRTEPLLRDLSFYYSLQTPHSALEKFSTPTTPARIAYANHIREAIKEEPLVIIAYAHNMYLALFAGGKIIKSKMLSQVRFFPRLEGMTSEESQRLGTNMFMWEVEEGKEEEIVKEEFKRRLASVEGEIEEKEREGVSAGLGVAGGLSFLWVRYLFSFMLVSYVFVCGLPRDAFLVGNARFDGLSSVFVNALEIGIGPHPFA</sequence>
<evidence type="ECO:0000256" key="1">
    <source>
        <dbReference type="ARBA" id="ARBA00022617"/>
    </source>
</evidence>
<dbReference type="PANTHER" id="PTHR10720:SF0">
    <property type="entry name" value="HEME OXYGENASE"/>
    <property type="match status" value="1"/>
</dbReference>
<dbReference type="GO" id="GO:0046872">
    <property type="term" value="F:metal ion binding"/>
    <property type="evidence" value="ECO:0007669"/>
    <property type="project" value="UniProtKB-KW"/>
</dbReference>